<comment type="subunit">
    <text evidence="2">Monomer. Binds 30S ribosomal subunits, but not 50S ribosomal subunits or 70S ribosomes.</text>
</comment>
<dbReference type="GO" id="GO:0005829">
    <property type="term" value="C:cytosol"/>
    <property type="evidence" value="ECO:0007669"/>
    <property type="project" value="TreeGrafter"/>
</dbReference>
<dbReference type="PANTHER" id="PTHR33515">
    <property type="entry name" value="RIBOSOME-BINDING FACTOR A, CHLOROPLASTIC-RELATED"/>
    <property type="match status" value="1"/>
</dbReference>
<dbReference type="InterPro" id="IPR023799">
    <property type="entry name" value="RbfA_dom_sf"/>
</dbReference>
<protein>
    <recommendedName>
        <fullName evidence="2">Ribosome-binding factor A</fullName>
    </recommendedName>
</protein>
<dbReference type="GO" id="GO:0030490">
    <property type="term" value="P:maturation of SSU-rRNA"/>
    <property type="evidence" value="ECO:0007669"/>
    <property type="project" value="UniProtKB-UniRule"/>
</dbReference>
<dbReference type="InterPro" id="IPR020053">
    <property type="entry name" value="Ribosome-bd_factorA_CS"/>
</dbReference>
<evidence type="ECO:0000256" key="2">
    <source>
        <dbReference type="HAMAP-Rule" id="MF_00003"/>
    </source>
</evidence>
<dbReference type="PROSITE" id="PS01319">
    <property type="entry name" value="RBFA"/>
    <property type="match status" value="1"/>
</dbReference>
<proteinExistence type="inferred from homology"/>
<dbReference type="HAMAP" id="MF_00003">
    <property type="entry name" value="RbfA"/>
    <property type="match status" value="1"/>
</dbReference>
<dbReference type="RefSeq" id="WP_158351871.1">
    <property type="nucleotide sequence ID" value="NZ_CP032998.1"/>
</dbReference>
<dbReference type="Gene3D" id="3.30.300.20">
    <property type="match status" value="1"/>
</dbReference>
<dbReference type="AlphaFoldDB" id="A0A4D6YJ00"/>
<sequence>MKSFQKFNRKNIKRSIRVSNILKQEISLILKKYIKDPRINFFITISMVRISHDLSCAKIFFSYLGANQHFMKNTHNINHIPKIMQILQHSSSYIRKILSRNLHLRIIPSLIFCYDDSLISGIKISNLINRVLK</sequence>
<dbReference type="PANTHER" id="PTHR33515:SF1">
    <property type="entry name" value="RIBOSOME-BINDING FACTOR A, CHLOROPLASTIC-RELATED"/>
    <property type="match status" value="1"/>
</dbReference>
<dbReference type="Proteomes" id="UP000298636">
    <property type="component" value="Chromosome"/>
</dbReference>
<evidence type="ECO:0000313" key="3">
    <source>
        <dbReference type="EMBL" id="QCI26401.1"/>
    </source>
</evidence>
<dbReference type="GO" id="GO:0043024">
    <property type="term" value="F:ribosomal small subunit binding"/>
    <property type="evidence" value="ECO:0007669"/>
    <property type="project" value="TreeGrafter"/>
</dbReference>
<name>A0A4D6YJ00_9GAMM</name>
<reference evidence="3 4" key="1">
    <citation type="submission" date="2018-10" db="EMBL/GenBank/DDBJ databases">
        <title>Comparative functional genomics of the obligate endosymbiont Buchnera aphidicola.</title>
        <authorList>
            <person name="Chong R.A."/>
        </authorList>
    </citation>
    <scope>NUCLEOTIDE SEQUENCE [LARGE SCALE GENOMIC DNA]</scope>
    <source>
        <strain evidence="3 4">Ssp</strain>
    </source>
</reference>
<dbReference type="EMBL" id="CP032998">
    <property type="protein sequence ID" value="QCI26401.1"/>
    <property type="molecule type" value="Genomic_DNA"/>
</dbReference>
<evidence type="ECO:0000313" key="4">
    <source>
        <dbReference type="Proteomes" id="UP000298636"/>
    </source>
</evidence>
<dbReference type="Pfam" id="PF02033">
    <property type="entry name" value="RBFA"/>
    <property type="match status" value="1"/>
</dbReference>
<comment type="similarity">
    <text evidence="2">Belongs to the RbfA family.</text>
</comment>
<dbReference type="InterPro" id="IPR000238">
    <property type="entry name" value="RbfA"/>
</dbReference>
<comment type="subcellular location">
    <subcellularLocation>
        <location evidence="2">Cytoplasm</location>
    </subcellularLocation>
</comment>
<dbReference type="OrthoDB" id="307788at2"/>
<keyword evidence="2" id="KW-0963">Cytoplasm</keyword>
<dbReference type="SUPFAM" id="SSF89919">
    <property type="entry name" value="Ribosome-binding factor A, RbfA"/>
    <property type="match status" value="1"/>
</dbReference>
<dbReference type="NCBIfam" id="TIGR00082">
    <property type="entry name" value="rbfA"/>
    <property type="match status" value="1"/>
</dbReference>
<dbReference type="InterPro" id="IPR015946">
    <property type="entry name" value="KH_dom-like_a/b"/>
</dbReference>
<accession>A0A4D6YJ00</accession>
<organism evidence="3 4">
    <name type="scientific">Buchnera aphidicola</name>
    <name type="common">Stegophylla sp.</name>
    <dbReference type="NCBI Taxonomy" id="2315800"/>
    <lineage>
        <taxon>Bacteria</taxon>
        <taxon>Pseudomonadati</taxon>
        <taxon>Pseudomonadota</taxon>
        <taxon>Gammaproteobacteria</taxon>
        <taxon>Enterobacterales</taxon>
        <taxon>Erwiniaceae</taxon>
        <taxon>Buchnera</taxon>
    </lineage>
</organism>
<gene>
    <name evidence="2 3" type="primary">rbfA</name>
    <name evidence="3" type="ORF">D9V79_01150</name>
</gene>
<keyword evidence="4" id="KW-1185">Reference proteome</keyword>
<comment type="function">
    <text evidence="2">One of several proteins that assist in the late maturation steps of the functional core of the 30S ribosomal subunit. Associates with free 30S ribosomal subunits (but not with 30S subunits that are part of 70S ribosomes or polysomes). Required for efficient processing of 16S rRNA. May interact with the 5'-terminal helix region of 16S rRNA.</text>
</comment>
<evidence type="ECO:0000256" key="1">
    <source>
        <dbReference type="ARBA" id="ARBA00022517"/>
    </source>
</evidence>
<keyword evidence="1 2" id="KW-0690">Ribosome biogenesis</keyword>